<dbReference type="Pfam" id="PF13715">
    <property type="entry name" value="CarbopepD_reg_2"/>
    <property type="match status" value="1"/>
</dbReference>
<dbReference type="NCBIfam" id="TIGR04056">
    <property type="entry name" value="OMP_RagA_SusC"/>
    <property type="match status" value="1"/>
</dbReference>
<dbReference type="Gene3D" id="2.40.170.20">
    <property type="entry name" value="TonB-dependent receptor, beta-barrel domain"/>
    <property type="match status" value="1"/>
</dbReference>
<feature type="signal peptide" evidence="11">
    <location>
        <begin position="1"/>
        <end position="29"/>
    </location>
</feature>
<evidence type="ECO:0000256" key="5">
    <source>
        <dbReference type="ARBA" id="ARBA00023077"/>
    </source>
</evidence>
<evidence type="ECO:0000256" key="1">
    <source>
        <dbReference type="ARBA" id="ARBA00004571"/>
    </source>
</evidence>
<dbReference type="GO" id="GO:0009279">
    <property type="term" value="C:cell outer membrane"/>
    <property type="evidence" value="ECO:0007669"/>
    <property type="project" value="UniProtKB-SubCell"/>
</dbReference>
<evidence type="ECO:0000256" key="3">
    <source>
        <dbReference type="ARBA" id="ARBA00022452"/>
    </source>
</evidence>
<keyword evidence="2 8" id="KW-0813">Transport</keyword>
<organism evidence="14 15">
    <name type="scientific">Mucilaginibacter gossypiicola</name>
    <dbReference type="NCBI Taxonomy" id="551995"/>
    <lineage>
        <taxon>Bacteria</taxon>
        <taxon>Pseudomonadati</taxon>
        <taxon>Bacteroidota</taxon>
        <taxon>Sphingobacteriia</taxon>
        <taxon>Sphingobacteriales</taxon>
        <taxon>Sphingobacteriaceae</taxon>
        <taxon>Mucilaginibacter</taxon>
    </lineage>
</organism>
<evidence type="ECO:0000256" key="11">
    <source>
        <dbReference type="SAM" id="SignalP"/>
    </source>
</evidence>
<keyword evidence="11" id="KW-0732">Signal</keyword>
<dbReference type="InterPro" id="IPR023996">
    <property type="entry name" value="TonB-dep_OMP_SusC/RagA"/>
</dbReference>
<evidence type="ECO:0000256" key="6">
    <source>
        <dbReference type="ARBA" id="ARBA00023136"/>
    </source>
</evidence>
<dbReference type="OrthoDB" id="9768177at2"/>
<dbReference type="Gene3D" id="2.60.40.1120">
    <property type="entry name" value="Carboxypeptidase-like, regulatory domain"/>
    <property type="match status" value="1"/>
</dbReference>
<name>A0A1H8K1X3_9SPHI</name>
<evidence type="ECO:0000256" key="8">
    <source>
        <dbReference type="PROSITE-ProRule" id="PRU01360"/>
    </source>
</evidence>
<keyword evidence="4 8" id="KW-0812">Transmembrane</keyword>
<dbReference type="InterPro" id="IPR008969">
    <property type="entry name" value="CarboxyPept-like_regulatory"/>
</dbReference>
<dbReference type="InterPro" id="IPR036942">
    <property type="entry name" value="Beta-barrel_TonB_sf"/>
</dbReference>
<dbReference type="AlphaFoldDB" id="A0A1H8K1X3"/>
<reference evidence="15" key="1">
    <citation type="submission" date="2016-10" db="EMBL/GenBank/DDBJ databases">
        <authorList>
            <person name="Varghese N."/>
            <person name="Submissions S."/>
        </authorList>
    </citation>
    <scope>NUCLEOTIDE SEQUENCE [LARGE SCALE GENOMIC DNA]</scope>
    <source>
        <strain evidence="15">Gh-48</strain>
    </source>
</reference>
<protein>
    <submittedName>
        <fullName evidence="14">TonB-linked outer membrane protein, SusC/RagA family</fullName>
    </submittedName>
</protein>
<dbReference type="InterPro" id="IPR000531">
    <property type="entry name" value="Beta-barrel_TonB"/>
</dbReference>
<dbReference type="Pfam" id="PF07715">
    <property type="entry name" value="Plug"/>
    <property type="match status" value="1"/>
</dbReference>
<evidence type="ECO:0000256" key="9">
    <source>
        <dbReference type="RuleBase" id="RU003357"/>
    </source>
</evidence>
<comment type="similarity">
    <text evidence="8 9">Belongs to the TonB-dependent receptor family.</text>
</comment>
<dbReference type="PROSITE" id="PS52016">
    <property type="entry name" value="TONB_DEPENDENT_REC_3"/>
    <property type="match status" value="1"/>
</dbReference>
<dbReference type="NCBIfam" id="TIGR04057">
    <property type="entry name" value="SusC_RagA_signa"/>
    <property type="match status" value="1"/>
</dbReference>
<dbReference type="Gene3D" id="2.170.130.10">
    <property type="entry name" value="TonB-dependent receptor, plug domain"/>
    <property type="match status" value="1"/>
</dbReference>
<feature type="compositionally biased region" description="Polar residues" evidence="10">
    <location>
        <begin position="836"/>
        <end position="851"/>
    </location>
</feature>
<dbReference type="InterPro" id="IPR012910">
    <property type="entry name" value="Plug_dom"/>
</dbReference>
<accession>A0A1H8K1X3</accession>
<sequence>MRGKLRIKKAVAFICLNLSLVLISFSGYAQSKQITGKITGSDNGLPLPGVTVRVKGSTQAAGSKPDGTYSITAGSNETLVFSFVGFLNQEVAINGRSVVNVSLSPDNKTLTEVVVVGYGTTKRKDLTGSVSSVTAEQIAKVPVTALDQALQGRSSGVQVTNNDGAPGGGVSVQIRGIGSLGNNDPLYVVDGYPITGGLNNINPNDIASMDVLKDASATAIYGVRASNGVVIITTKKGKKDGVQVSLDAYASLQSEPKKYKVLNAQQWATLANDVHATDGFDELPQWTTPSSLHNVDWQNAVYRKGLKQDYNLAIRGGNDKVQSAFSAGYYDQKGIVLGSFFKRINLGMNIDYNISNWLKSSTSAKFSRQNSKNPFGTGSLAQLSELIPTLDGGNKLTNEVKDSNGNYGFFNPVNIYTKSWNNPVYSIETQDIKNLQNYFLGSTSLEATLFEGLKIKSNLGINTSDFSGYYFQPEDNRSSEQYNLGGANQLSVYSQNASNTYEWLWENTISYSKTFGQHAIDFVGGVSEQENTGRQVGGSGNNLPSNAIRDLSQVQNLTAYGGQQTYSLASQFARLNYKFADKYLVTATVRRDGSSKFYQGHKYGTFPSGSVAWKAKEESFLKNVNWLSDLKFRGSYGTVGNQSSIGLFQYLARYTSGGPAASGTNVGYPFNKIYQGGLALTNLDNVNLKWETSKQTDVGMDVAFLNNSLTFTVDYYKKDSKDFLLNLLTPAQTGFTSATQNAGSISNKGFEFALNYRHSIRDFNYGVGVNITTVNNKLVSINKDTKFITNLVNLPLPANGWATFSETNIGQPVGEFYGYQSLGIFQNQAEITALDSKSPTGHYQGTASQPTKPGDRKFKDVNGDGQITADDRVSLGSPLPKFYGGLNIDLSYKAFDFNAFFYGSYGNKIFNYQERNLESFQAPGFVGVQNVSEQYYLNRWTPTNPSNRFARATYNDDVSANNVASSVYVENGSYLRLRNVTFGYTLPAALTKKMSVTKIRFYIAAQNLFTITKYTGLDPEIGQATGTDPITGASITNPTGSGIDLGTYPSSKFYTLGLNVTF</sequence>
<keyword evidence="6 8" id="KW-0472">Membrane</keyword>
<evidence type="ECO:0000256" key="7">
    <source>
        <dbReference type="ARBA" id="ARBA00023237"/>
    </source>
</evidence>
<evidence type="ECO:0000259" key="13">
    <source>
        <dbReference type="Pfam" id="PF07715"/>
    </source>
</evidence>
<feature type="domain" description="TonB-dependent receptor plug" evidence="13">
    <location>
        <begin position="123"/>
        <end position="229"/>
    </location>
</feature>
<feature type="compositionally biased region" description="Basic and acidic residues" evidence="10">
    <location>
        <begin position="853"/>
        <end position="862"/>
    </location>
</feature>
<dbReference type="RefSeq" id="WP_091211494.1">
    <property type="nucleotide sequence ID" value="NZ_FOCL01000004.1"/>
</dbReference>
<dbReference type="STRING" id="551995.SAMN05192574_104418"/>
<feature type="chain" id="PRO_5011599693" evidence="11">
    <location>
        <begin position="30"/>
        <end position="1062"/>
    </location>
</feature>
<dbReference type="SUPFAM" id="SSF49464">
    <property type="entry name" value="Carboxypeptidase regulatory domain-like"/>
    <property type="match status" value="1"/>
</dbReference>
<keyword evidence="5 9" id="KW-0798">TonB box</keyword>
<proteinExistence type="inferred from homology"/>
<comment type="subcellular location">
    <subcellularLocation>
        <location evidence="1 8">Cell outer membrane</location>
        <topology evidence="1 8">Multi-pass membrane protein</topology>
    </subcellularLocation>
</comment>
<dbReference type="InterPro" id="IPR037066">
    <property type="entry name" value="Plug_dom_sf"/>
</dbReference>
<keyword evidence="15" id="KW-1185">Reference proteome</keyword>
<gene>
    <name evidence="14" type="ORF">SAMN05192574_104418</name>
</gene>
<dbReference type="EMBL" id="FOCL01000004">
    <property type="protein sequence ID" value="SEN87009.1"/>
    <property type="molecule type" value="Genomic_DNA"/>
</dbReference>
<feature type="domain" description="TonB-dependent receptor-like beta-barrel" evidence="12">
    <location>
        <begin position="403"/>
        <end position="804"/>
    </location>
</feature>
<evidence type="ECO:0000259" key="12">
    <source>
        <dbReference type="Pfam" id="PF00593"/>
    </source>
</evidence>
<dbReference type="SUPFAM" id="SSF56935">
    <property type="entry name" value="Porins"/>
    <property type="match status" value="1"/>
</dbReference>
<dbReference type="Proteomes" id="UP000198942">
    <property type="component" value="Unassembled WGS sequence"/>
</dbReference>
<evidence type="ECO:0000256" key="4">
    <source>
        <dbReference type="ARBA" id="ARBA00022692"/>
    </source>
</evidence>
<dbReference type="FunFam" id="2.170.130.10:FF:000008">
    <property type="entry name" value="SusC/RagA family TonB-linked outer membrane protein"/>
    <property type="match status" value="1"/>
</dbReference>
<dbReference type="InterPro" id="IPR039426">
    <property type="entry name" value="TonB-dep_rcpt-like"/>
</dbReference>
<evidence type="ECO:0000256" key="2">
    <source>
        <dbReference type="ARBA" id="ARBA00022448"/>
    </source>
</evidence>
<keyword evidence="7 8" id="KW-0998">Cell outer membrane</keyword>
<feature type="region of interest" description="Disordered" evidence="10">
    <location>
        <begin position="836"/>
        <end position="863"/>
    </location>
</feature>
<evidence type="ECO:0000256" key="10">
    <source>
        <dbReference type="SAM" id="MobiDB-lite"/>
    </source>
</evidence>
<evidence type="ECO:0000313" key="15">
    <source>
        <dbReference type="Proteomes" id="UP000198942"/>
    </source>
</evidence>
<evidence type="ECO:0000313" key="14">
    <source>
        <dbReference type="EMBL" id="SEN87009.1"/>
    </source>
</evidence>
<keyword evidence="3 8" id="KW-1134">Transmembrane beta strand</keyword>
<dbReference type="Pfam" id="PF00593">
    <property type="entry name" value="TonB_dep_Rec_b-barrel"/>
    <property type="match status" value="1"/>
</dbReference>
<dbReference type="InterPro" id="IPR023997">
    <property type="entry name" value="TonB-dep_OMP_SusC/RagA_CS"/>
</dbReference>